<reference evidence="1" key="2">
    <citation type="submission" date="2017-10" db="EMBL/GenBank/DDBJ databases">
        <title>Ladona fulva Genome sequencing and assembly.</title>
        <authorList>
            <person name="Murali S."/>
            <person name="Richards S."/>
            <person name="Bandaranaike D."/>
            <person name="Bellair M."/>
            <person name="Blankenburg K."/>
            <person name="Chao H."/>
            <person name="Dinh H."/>
            <person name="Doddapaneni H."/>
            <person name="Dugan-Rocha S."/>
            <person name="Elkadiri S."/>
            <person name="Gnanaolivu R."/>
            <person name="Hernandez B."/>
            <person name="Skinner E."/>
            <person name="Javaid M."/>
            <person name="Lee S."/>
            <person name="Li M."/>
            <person name="Ming W."/>
            <person name="Munidasa M."/>
            <person name="Muniz J."/>
            <person name="Nguyen L."/>
            <person name="Hughes D."/>
            <person name="Osuji N."/>
            <person name="Pu L.-L."/>
            <person name="Puazo M."/>
            <person name="Qu C."/>
            <person name="Quiroz J."/>
            <person name="Raj R."/>
            <person name="Weissenberger G."/>
            <person name="Xin Y."/>
            <person name="Zou X."/>
            <person name="Han Y."/>
            <person name="Worley K."/>
            <person name="Muzny D."/>
            <person name="Gibbs R."/>
        </authorList>
    </citation>
    <scope>NUCLEOTIDE SEQUENCE</scope>
    <source>
        <strain evidence="1">Sampled in the wild</strain>
    </source>
</reference>
<name>A0A8K0KQ40_LADFU</name>
<evidence type="ECO:0000313" key="1">
    <source>
        <dbReference type="EMBL" id="KAG8236278.1"/>
    </source>
</evidence>
<protein>
    <submittedName>
        <fullName evidence="1">Uncharacterized protein</fullName>
    </submittedName>
</protein>
<dbReference type="EMBL" id="KZ309006">
    <property type="protein sequence ID" value="KAG8236278.1"/>
    <property type="molecule type" value="Genomic_DNA"/>
</dbReference>
<gene>
    <name evidence="1" type="ORF">J437_LFUL016058</name>
</gene>
<proteinExistence type="predicted"/>
<keyword evidence="2" id="KW-1185">Reference proteome</keyword>
<evidence type="ECO:0000313" key="2">
    <source>
        <dbReference type="Proteomes" id="UP000792457"/>
    </source>
</evidence>
<dbReference type="OrthoDB" id="1884855at2759"/>
<accession>A0A8K0KQ40</accession>
<dbReference type="Proteomes" id="UP000792457">
    <property type="component" value="Unassembled WGS sequence"/>
</dbReference>
<comment type="caution">
    <text evidence="1">The sequence shown here is derived from an EMBL/GenBank/DDBJ whole genome shotgun (WGS) entry which is preliminary data.</text>
</comment>
<organism evidence="1 2">
    <name type="scientific">Ladona fulva</name>
    <name type="common">Scarce chaser dragonfly</name>
    <name type="synonym">Libellula fulva</name>
    <dbReference type="NCBI Taxonomy" id="123851"/>
    <lineage>
        <taxon>Eukaryota</taxon>
        <taxon>Metazoa</taxon>
        <taxon>Ecdysozoa</taxon>
        <taxon>Arthropoda</taxon>
        <taxon>Hexapoda</taxon>
        <taxon>Insecta</taxon>
        <taxon>Pterygota</taxon>
        <taxon>Palaeoptera</taxon>
        <taxon>Odonata</taxon>
        <taxon>Epiprocta</taxon>
        <taxon>Anisoptera</taxon>
        <taxon>Libelluloidea</taxon>
        <taxon>Libellulidae</taxon>
        <taxon>Ladona</taxon>
    </lineage>
</organism>
<sequence length="219" mass="25387">MDITEEFLRDKRKEEYQYQHFQFTTSTFKNELKDMEMSIIEDAVEKMEKSLLGKYPSKAPVIQSATKKLIEEYAQKTGEWVSSIEGKLESTFIGIPSHVLLPEDKPQVKQYTKEYIEQIQAETKVLEKKLQQSKFMKVKLKEALSASEKCLEAISRVQDGPLQEESMKYLELTTNVLSDLMKINEGSNYIAEKLMDNSSSHEEVPSLQEKNLRMLKELC</sequence>
<dbReference type="AlphaFoldDB" id="A0A8K0KQ40"/>
<reference evidence="1" key="1">
    <citation type="submission" date="2013-04" db="EMBL/GenBank/DDBJ databases">
        <authorList>
            <person name="Qu J."/>
            <person name="Murali S.C."/>
            <person name="Bandaranaike D."/>
            <person name="Bellair M."/>
            <person name="Blankenburg K."/>
            <person name="Chao H."/>
            <person name="Dinh H."/>
            <person name="Doddapaneni H."/>
            <person name="Downs B."/>
            <person name="Dugan-Rocha S."/>
            <person name="Elkadiri S."/>
            <person name="Gnanaolivu R.D."/>
            <person name="Hernandez B."/>
            <person name="Javaid M."/>
            <person name="Jayaseelan J.C."/>
            <person name="Lee S."/>
            <person name="Li M."/>
            <person name="Ming W."/>
            <person name="Munidasa M."/>
            <person name="Muniz J."/>
            <person name="Nguyen L."/>
            <person name="Ongeri F."/>
            <person name="Osuji N."/>
            <person name="Pu L.-L."/>
            <person name="Puazo M."/>
            <person name="Qu C."/>
            <person name="Quiroz J."/>
            <person name="Raj R."/>
            <person name="Weissenberger G."/>
            <person name="Xin Y."/>
            <person name="Zou X."/>
            <person name="Han Y."/>
            <person name="Richards S."/>
            <person name="Worley K."/>
            <person name="Muzny D."/>
            <person name="Gibbs R."/>
        </authorList>
    </citation>
    <scope>NUCLEOTIDE SEQUENCE</scope>
    <source>
        <strain evidence="1">Sampled in the wild</strain>
    </source>
</reference>